<dbReference type="GO" id="GO:0005737">
    <property type="term" value="C:cytoplasm"/>
    <property type="evidence" value="ECO:0007669"/>
    <property type="project" value="TreeGrafter"/>
</dbReference>
<dbReference type="InterPro" id="IPR036339">
    <property type="entry name" value="PUB-like_dom_sf"/>
</dbReference>
<comment type="similarity">
    <text evidence="1">Belongs to the SPATA2 family.</text>
</comment>
<evidence type="ECO:0000256" key="1">
    <source>
        <dbReference type="ARBA" id="ARBA00038142"/>
    </source>
</evidence>
<keyword evidence="5" id="KW-1185">Reference proteome</keyword>
<dbReference type="Gene3D" id="1.20.58.2190">
    <property type="match status" value="1"/>
</dbReference>
<comment type="caution">
    <text evidence="4">The sequence shown here is derived from an EMBL/GenBank/DDBJ whole genome shotgun (WGS) entry which is preliminary data.</text>
</comment>
<dbReference type="AlphaFoldDB" id="A0AAN9DAG0"/>
<evidence type="ECO:0000313" key="4">
    <source>
        <dbReference type="EMBL" id="KAK7160406.1"/>
    </source>
</evidence>
<feature type="domain" description="Spermatogenesis-associated protein 2 PUB-like" evidence="3">
    <location>
        <begin position="14"/>
        <end position="204"/>
    </location>
</feature>
<proteinExistence type="inferred from homology"/>
<protein>
    <recommendedName>
        <fullName evidence="3">Spermatogenesis-associated protein 2 PUB-like domain-containing protein</fullName>
    </recommendedName>
</protein>
<evidence type="ECO:0000256" key="2">
    <source>
        <dbReference type="SAM" id="MobiDB-lite"/>
    </source>
</evidence>
<name>A0AAN9DAG0_9TELE</name>
<accession>A0AAN9DAG0</accession>
<feature type="compositionally biased region" description="Polar residues" evidence="2">
    <location>
        <begin position="246"/>
        <end position="259"/>
    </location>
</feature>
<gene>
    <name evidence="4" type="ORF">R3I93_008143</name>
</gene>
<feature type="region of interest" description="Disordered" evidence="2">
    <location>
        <begin position="244"/>
        <end position="309"/>
    </location>
</feature>
<sequence length="586" mass="65558">MNSFANKKTENGLINRYQTNLERRIEKGDQSLVCRDEGLCKEVELLLSKNNAQKIHNLHGLDSLTVMEKSLHVFPSKTGQMGLEKLSKAFEVLELAALNLYVFPWRREYRLVKMFSGMFTHLIKPALTLQQAKELFGLLGYQPSIPNEDEELALNSKPAPSDFILGLACGFFTARMECQLLLSSLGSAHRGVEWVLQLVKERQAGHSLQVALENTKRKSGVASASDGILTSGMDTELDLYTEETDVTPTPLSPPHSSYKQPKEIVQSKPLQKEPLQSDSDMRNNDVARLGRSINNPSPMESFGGDQSKGGAQRQAAVNVMCSCITPDLLYIYQCEKCKDVHSLACSRYKECFLKEHTLSLCPYTAEDLYLAPDQLAKEKDSLKTHNCMANSTSDTFLVCYTCQVIHEHNCNNIQKCKLNHNVLPTGKVQPPQGERVNAQKRHTCLSSEAPVYVICHNCNNSHDLLCQDWQNCVKHAHCIQYPQETGASETPPAPIPFHYLCLTGKQPLPEMICLTCKAFHFSGCPDGWHCSQKHKIQDIGTKCITCTSSELNTYCRYCGALYCKRCCFKNTMVCKCGMSFISSSPV</sequence>
<dbReference type="SUPFAM" id="SSF143503">
    <property type="entry name" value="PUG domain-like"/>
    <property type="match status" value="1"/>
</dbReference>
<dbReference type="EMBL" id="JAYKXH010000008">
    <property type="protein sequence ID" value="KAK7160406.1"/>
    <property type="molecule type" value="Genomic_DNA"/>
</dbReference>
<organism evidence="4 5">
    <name type="scientific">Phoxinus phoxinus</name>
    <name type="common">Eurasian minnow</name>
    <dbReference type="NCBI Taxonomy" id="58324"/>
    <lineage>
        <taxon>Eukaryota</taxon>
        <taxon>Metazoa</taxon>
        <taxon>Chordata</taxon>
        <taxon>Craniata</taxon>
        <taxon>Vertebrata</taxon>
        <taxon>Euteleostomi</taxon>
        <taxon>Actinopterygii</taxon>
        <taxon>Neopterygii</taxon>
        <taxon>Teleostei</taxon>
        <taxon>Ostariophysi</taxon>
        <taxon>Cypriniformes</taxon>
        <taxon>Leuciscidae</taxon>
        <taxon>Phoxininae</taxon>
        <taxon>Phoxinus</taxon>
    </lineage>
</organism>
<dbReference type="PANTHER" id="PTHR15326">
    <property type="entry name" value="SPERMATOGENESIS-ASSOCIATED PROTEIN 2/TAMOZHENNIC"/>
    <property type="match status" value="1"/>
</dbReference>
<dbReference type="Proteomes" id="UP001364617">
    <property type="component" value="Unassembled WGS sequence"/>
</dbReference>
<dbReference type="PANTHER" id="PTHR15326:SF7">
    <property type="entry name" value="SPERMATOGENESIS-ASSOCIATED PROTEIN 2-LIKE PROTEIN"/>
    <property type="match status" value="1"/>
</dbReference>
<dbReference type="InterPro" id="IPR048839">
    <property type="entry name" value="SPATA2_PUB-like"/>
</dbReference>
<evidence type="ECO:0000259" key="3">
    <source>
        <dbReference type="Pfam" id="PF21388"/>
    </source>
</evidence>
<dbReference type="Pfam" id="PF21388">
    <property type="entry name" value="SPATA2_PUB-like"/>
    <property type="match status" value="1"/>
</dbReference>
<evidence type="ECO:0000313" key="5">
    <source>
        <dbReference type="Proteomes" id="UP001364617"/>
    </source>
</evidence>
<reference evidence="4 5" key="1">
    <citation type="submission" date="2024-02" db="EMBL/GenBank/DDBJ databases">
        <title>Chromosome-level genome assembly of the Eurasian Minnow (Phoxinus phoxinus).</title>
        <authorList>
            <person name="Oriowo T.O."/>
            <person name="Martin S."/>
            <person name="Stange M."/>
            <person name="Chrysostomakis Y."/>
            <person name="Brown T."/>
            <person name="Winkler S."/>
            <person name="Kukowka S."/>
            <person name="Myers E.W."/>
            <person name="Bohne A."/>
        </authorList>
    </citation>
    <scope>NUCLEOTIDE SEQUENCE [LARGE SCALE GENOMIC DNA]</scope>
    <source>
        <strain evidence="4">ZFMK-TIS-60720</strain>
        <tissue evidence="4">Whole Organism</tissue>
    </source>
</reference>